<dbReference type="InterPro" id="IPR020826">
    <property type="entry name" value="Transketolase_BS"/>
</dbReference>
<dbReference type="Pfam" id="PF02779">
    <property type="entry name" value="Transket_pyr"/>
    <property type="match status" value="1"/>
</dbReference>
<feature type="compositionally biased region" description="Low complexity" evidence="12">
    <location>
        <begin position="303"/>
        <end position="316"/>
    </location>
</feature>
<dbReference type="PROSITE" id="PS00802">
    <property type="entry name" value="TRANSKETOLASE_2"/>
    <property type="match status" value="1"/>
</dbReference>
<comment type="cofactor">
    <cofactor evidence="3">
        <name>Mg(2+)</name>
        <dbReference type="ChEBI" id="CHEBI:18420"/>
    </cofactor>
</comment>
<dbReference type="CDD" id="cd02012">
    <property type="entry name" value="TPP_TK"/>
    <property type="match status" value="1"/>
</dbReference>
<dbReference type="EMBL" id="CP025570">
    <property type="protein sequence ID" value="AZZ40463.1"/>
    <property type="molecule type" value="Genomic_DNA"/>
</dbReference>
<accession>A0A3T0S2A6</accession>
<evidence type="ECO:0000256" key="2">
    <source>
        <dbReference type="ARBA" id="ARBA00001936"/>
    </source>
</evidence>
<evidence type="ECO:0000256" key="11">
    <source>
        <dbReference type="ARBA" id="ARBA00023052"/>
    </source>
</evidence>
<comment type="subunit">
    <text evidence="6">Homodimer.</text>
</comment>
<evidence type="ECO:0000256" key="3">
    <source>
        <dbReference type="ARBA" id="ARBA00001946"/>
    </source>
</evidence>
<evidence type="ECO:0000259" key="13">
    <source>
        <dbReference type="SMART" id="SM00861"/>
    </source>
</evidence>
<dbReference type="SMART" id="SM00861">
    <property type="entry name" value="Transket_pyr"/>
    <property type="match status" value="1"/>
</dbReference>
<evidence type="ECO:0000256" key="8">
    <source>
        <dbReference type="ARBA" id="ARBA00022723"/>
    </source>
</evidence>
<dbReference type="RefSeq" id="WP_097799621.1">
    <property type="nucleotide sequence ID" value="NZ_CP025570.1"/>
</dbReference>
<keyword evidence="10" id="KW-0460">Magnesium</keyword>
<dbReference type="Pfam" id="PF00456">
    <property type="entry name" value="Transketolase_N"/>
    <property type="match status" value="1"/>
</dbReference>
<dbReference type="InterPro" id="IPR005474">
    <property type="entry name" value="Transketolase_N"/>
</dbReference>
<evidence type="ECO:0000256" key="6">
    <source>
        <dbReference type="ARBA" id="ARBA00011738"/>
    </source>
</evidence>
<dbReference type="PANTHER" id="PTHR43195">
    <property type="entry name" value="TRANSKETOLASE"/>
    <property type="match status" value="1"/>
</dbReference>
<keyword evidence="11" id="KW-0786">Thiamine pyrophosphate</keyword>
<evidence type="ECO:0000256" key="9">
    <source>
        <dbReference type="ARBA" id="ARBA00022837"/>
    </source>
</evidence>
<evidence type="ECO:0000256" key="7">
    <source>
        <dbReference type="ARBA" id="ARBA00022679"/>
    </source>
</evidence>
<evidence type="ECO:0000256" key="12">
    <source>
        <dbReference type="SAM" id="MobiDB-lite"/>
    </source>
</evidence>
<protein>
    <submittedName>
        <fullName evidence="14">Transketolase</fullName>
    </submittedName>
</protein>
<reference evidence="15" key="1">
    <citation type="submission" date="2017-12" db="EMBL/GenBank/DDBJ databases">
        <title>Whole genome sequencing of Acidipropionibacterium jensenii strains JS279 and JS280.</title>
        <authorList>
            <person name="Deptula P."/>
            <person name="Laine P."/>
            <person name="Smolander O.-P."/>
            <person name="Paulin L."/>
            <person name="Auvinen P."/>
            <person name="Varmanen P."/>
        </authorList>
    </citation>
    <scope>NUCLEOTIDE SEQUENCE [LARGE SCALE GENOMIC DNA]</scope>
    <source>
        <strain evidence="15">JS280</strain>
    </source>
</reference>
<keyword evidence="9" id="KW-0106">Calcium</keyword>
<sequence>MAEDDTRSLAEAADLAAQLRVDSIRASTSAGSGHPTSSLSAADLLAVLVLRHLRYDWNHPSTATNDHLIYSKGHASPLVYSVLRATGQISEDELLTGYRRFGQRLQGHPTPVLPWVDVATGSLGQGLPDGVGIALAGKYLEKLPYRVWVLCGDSEMAEGSIWEALDKASHYKLGNLVVIVDVNRLGQRGATALGWDLDAYARRTEAFGARVMTVDGHDLAAIDAALHDVDSGQDDRPTVILARTVKGKGVAEVEDSPDWHGKPLPRDLAEEAIEALGGVREMTVTSIAPPQTESVESTATSSDTGPAATPDTGAGAEQHSSQPTAAAATTASQRSGAEMPRYRHSDRVATRKAYGEALVALGEIDPLVVGLDAEVSNSTGAGAFAEAFPDRFFEMFIAEQQLIAAATGMAVRGFKPFASTFAAFLSRAFDFIRMGAITGADLRIVGSHAGVEIGADGPSQMALEDLAMMRSVLGSTVLYPSDAPSTVALVAQMADIGGISYLRTTRGSYPVIYGPAEEFPIGGSKILRSNGMDDVTVVGAGVTVHECIGAADLLAREGIGARVIDCYSVKPIDVDTLAEAVRHTGGRLVIAEDHHPEGGLGEAVIAALTEVEDVGALSVRHLAVRDLPGSGTAAELLEAAGLSAGRIARAARELFDERDAEHDAQGNVR</sequence>
<dbReference type="Gene3D" id="3.40.50.970">
    <property type="match status" value="2"/>
</dbReference>
<dbReference type="PANTHER" id="PTHR43195:SF1">
    <property type="entry name" value="FI06132P-RELATED"/>
    <property type="match status" value="1"/>
</dbReference>
<comment type="cofactor">
    <cofactor evidence="4">
        <name>thiamine diphosphate</name>
        <dbReference type="ChEBI" id="CHEBI:58937"/>
    </cofactor>
</comment>
<dbReference type="GO" id="GO:0005737">
    <property type="term" value="C:cytoplasm"/>
    <property type="evidence" value="ECO:0007669"/>
    <property type="project" value="UniProtKB-ARBA"/>
</dbReference>
<dbReference type="NCBIfam" id="NF004559">
    <property type="entry name" value="PRK05899.2-5"/>
    <property type="match status" value="1"/>
</dbReference>
<evidence type="ECO:0000313" key="15">
    <source>
        <dbReference type="Proteomes" id="UP000285875"/>
    </source>
</evidence>
<evidence type="ECO:0000256" key="10">
    <source>
        <dbReference type="ARBA" id="ARBA00022842"/>
    </source>
</evidence>
<feature type="region of interest" description="Disordered" evidence="12">
    <location>
        <begin position="285"/>
        <end position="346"/>
    </location>
</feature>
<feature type="compositionally biased region" description="Polar residues" evidence="12">
    <location>
        <begin position="285"/>
        <end position="302"/>
    </location>
</feature>
<dbReference type="Gene3D" id="3.40.50.920">
    <property type="match status" value="1"/>
</dbReference>
<evidence type="ECO:0000256" key="1">
    <source>
        <dbReference type="ARBA" id="ARBA00001913"/>
    </source>
</evidence>
<comment type="similarity">
    <text evidence="5">Belongs to the transketolase family.</text>
</comment>
<dbReference type="SUPFAM" id="SSF52922">
    <property type="entry name" value="TK C-terminal domain-like"/>
    <property type="match status" value="1"/>
</dbReference>
<gene>
    <name evidence="14" type="ORF">C0Z10_12765</name>
</gene>
<feature type="domain" description="Transketolase-like pyrimidine-binding" evidence="13">
    <location>
        <begin position="348"/>
        <end position="511"/>
    </location>
</feature>
<dbReference type="InterPro" id="IPR033248">
    <property type="entry name" value="Transketolase_C"/>
</dbReference>
<organism evidence="14 15">
    <name type="scientific">Acidipropionibacterium jensenii</name>
    <dbReference type="NCBI Taxonomy" id="1749"/>
    <lineage>
        <taxon>Bacteria</taxon>
        <taxon>Bacillati</taxon>
        <taxon>Actinomycetota</taxon>
        <taxon>Actinomycetes</taxon>
        <taxon>Propionibacteriales</taxon>
        <taxon>Propionibacteriaceae</taxon>
        <taxon>Acidipropionibacterium</taxon>
    </lineage>
</organism>
<proteinExistence type="inferred from homology"/>
<keyword evidence="8" id="KW-0479">Metal-binding</keyword>
<keyword evidence="7" id="KW-0808">Transferase</keyword>
<evidence type="ECO:0000256" key="5">
    <source>
        <dbReference type="ARBA" id="ARBA00007131"/>
    </source>
</evidence>
<evidence type="ECO:0000256" key="4">
    <source>
        <dbReference type="ARBA" id="ARBA00001964"/>
    </source>
</evidence>
<evidence type="ECO:0000313" key="14">
    <source>
        <dbReference type="EMBL" id="AZZ40463.1"/>
    </source>
</evidence>
<dbReference type="Pfam" id="PF02780">
    <property type="entry name" value="Transketolase_C"/>
    <property type="match status" value="1"/>
</dbReference>
<dbReference type="InterPro" id="IPR029061">
    <property type="entry name" value="THDP-binding"/>
</dbReference>
<name>A0A3T0S2A6_9ACTN</name>
<dbReference type="GO" id="GO:0000287">
    <property type="term" value="F:magnesium ion binding"/>
    <property type="evidence" value="ECO:0007669"/>
    <property type="project" value="UniProtKB-ARBA"/>
</dbReference>
<dbReference type="KEGG" id="aji:C0Z10_12765"/>
<dbReference type="AlphaFoldDB" id="A0A3T0S2A6"/>
<dbReference type="GO" id="GO:0004802">
    <property type="term" value="F:transketolase activity"/>
    <property type="evidence" value="ECO:0007669"/>
    <property type="project" value="TreeGrafter"/>
</dbReference>
<dbReference type="SUPFAM" id="SSF52518">
    <property type="entry name" value="Thiamin diphosphate-binding fold (THDP-binding)"/>
    <property type="match status" value="2"/>
</dbReference>
<dbReference type="Proteomes" id="UP000285875">
    <property type="component" value="Chromosome"/>
</dbReference>
<dbReference type="FunFam" id="3.40.50.970:FF:000129">
    <property type="entry name" value="Transketolase"/>
    <property type="match status" value="1"/>
</dbReference>
<dbReference type="InterPro" id="IPR009014">
    <property type="entry name" value="Transketo_C/PFOR_II"/>
</dbReference>
<dbReference type="GO" id="GO:0030976">
    <property type="term" value="F:thiamine pyrophosphate binding"/>
    <property type="evidence" value="ECO:0007669"/>
    <property type="project" value="TreeGrafter"/>
</dbReference>
<dbReference type="CDD" id="cd07033">
    <property type="entry name" value="TPP_PYR_DXS_TK_like"/>
    <property type="match status" value="1"/>
</dbReference>
<comment type="cofactor">
    <cofactor evidence="2">
        <name>Mn(2+)</name>
        <dbReference type="ChEBI" id="CHEBI:29035"/>
    </cofactor>
</comment>
<dbReference type="InterPro" id="IPR005475">
    <property type="entry name" value="Transketolase-like_Pyr-bd"/>
</dbReference>
<comment type="cofactor">
    <cofactor evidence="1">
        <name>Ca(2+)</name>
        <dbReference type="ChEBI" id="CHEBI:29108"/>
    </cofactor>
</comment>
<dbReference type="InterPro" id="IPR051424">
    <property type="entry name" value="Transketolase-like"/>
</dbReference>